<organism evidence="1 2">
    <name type="scientific">Pichia californica</name>
    <dbReference type="NCBI Taxonomy" id="460514"/>
    <lineage>
        <taxon>Eukaryota</taxon>
        <taxon>Fungi</taxon>
        <taxon>Dikarya</taxon>
        <taxon>Ascomycota</taxon>
        <taxon>Saccharomycotina</taxon>
        <taxon>Pichiomycetes</taxon>
        <taxon>Pichiales</taxon>
        <taxon>Pichiaceae</taxon>
        <taxon>Pichia</taxon>
    </lineage>
</organism>
<keyword evidence="2" id="KW-1185">Reference proteome</keyword>
<evidence type="ECO:0000313" key="2">
    <source>
        <dbReference type="Proteomes" id="UP000697127"/>
    </source>
</evidence>
<dbReference type="EMBL" id="PUHW01000606">
    <property type="protein sequence ID" value="KAG0686321.1"/>
    <property type="molecule type" value="Genomic_DNA"/>
</dbReference>
<reference evidence="1" key="1">
    <citation type="submission" date="2020-11" db="EMBL/GenBank/DDBJ databases">
        <title>Kefir isolates.</title>
        <authorList>
            <person name="Marcisauskas S."/>
            <person name="Kim Y."/>
            <person name="Blasche S."/>
        </authorList>
    </citation>
    <scope>NUCLEOTIDE SEQUENCE</scope>
    <source>
        <strain evidence="1">Olga-1</strain>
    </source>
</reference>
<protein>
    <submittedName>
        <fullName evidence="1">Uncharacterized protein</fullName>
    </submittedName>
</protein>
<evidence type="ECO:0000313" key="1">
    <source>
        <dbReference type="EMBL" id="KAG0686321.1"/>
    </source>
</evidence>
<proteinExistence type="predicted"/>
<dbReference type="AlphaFoldDB" id="A0A9P6WGC2"/>
<comment type="caution">
    <text evidence="1">The sequence shown here is derived from an EMBL/GenBank/DDBJ whole genome shotgun (WGS) entry which is preliminary data.</text>
</comment>
<dbReference type="Proteomes" id="UP000697127">
    <property type="component" value="Unassembled WGS sequence"/>
</dbReference>
<feature type="non-terminal residue" evidence="1">
    <location>
        <position position="94"/>
    </location>
</feature>
<gene>
    <name evidence="1" type="ORF">C6P40_004482</name>
</gene>
<name>A0A9P6WGC2_9ASCO</name>
<sequence length="94" mass="11031">MVLQEEFTDARSNEDHIEHGTLVHNKHNDQIHYSENDETNEYSAMTFEGKLELAKTLAHLYISTSKHSNFESALIDYHFDKNEDLMIETIDIEF</sequence>
<accession>A0A9P6WGC2</accession>